<organism evidence="1 2">
    <name type="scientific">Oculimacula yallundae</name>
    <dbReference type="NCBI Taxonomy" id="86028"/>
    <lineage>
        <taxon>Eukaryota</taxon>
        <taxon>Fungi</taxon>
        <taxon>Dikarya</taxon>
        <taxon>Ascomycota</taxon>
        <taxon>Pezizomycotina</taxon>
        <taxon>Leotiomycetes</taxon>
        <taxon>Helotiales</taxon>
        <taxon>Ploettnerulaceae</taxon>
        <taxon>Oculimacula</taxon>
    </lineage>
</organism>
<comment type="caution">
    <text evidence="1">The sequence shown here is derived from an EMBL/GenBank/DDBJ whole genome shotgun (WGS) entry which is preliminary data.</text>
</comment>
<reference evidence="1 2" key="1">
    <citation type="journal article" date="2024" name="Commun. Biol.">
        <title>Comparative genomic analysis of thermophilic fungi reveals convergent evolutionary adaptations and gene losses.</title>
        <authorList>
            <person name="Steindorff A.S."/>
            <person name="Aguilar-Pontes M.V."/>
            <person name="Robinson A.J."/>
            <person name="Andreopoulos B."/>
            <person name="LaButti K."/>
            <person name="Kuo A."/>
            <person name="Mondo S."/>
            <person name="Riley R."/>
            <person name="Otillar R."/>
            <person name="Haridas S."/>
            <person name="Lipzen A."/>
            <person name="Grimwood J."/>
            <person name="Schmutz J."/>
            <person name="Clum A."/>
            <person name="Reid I.D."/>
            <person name="Moisan M.C."/>
            <person name="Butler G."/>
            <person name="Nguyen T.T.M."/>
            <person name="Dewar K."/>
            <person name="Conant G."/>
            <person name="Drula E."/>
            <person name="Henrissat B."/>
            <person name="Hansel C."/>
            <person name="Singer S."/>
            <person name="Hutchinson M.I."/>
            <person name="de Vries R.P."/>
            <person name="Natvig D.O."/>
            <person name="Powell A.J."/>
            <person name="Tsang A."/>
            <person name="Grigoriev I.V."/>
        </authorList>
    </citation>
    <scope>NUCLEOTIDE SEQUENCE [LARGE SCALE GENOMIC DNA]</scope>
    <source>
        <strain evidence="1 2">CBS 494.80</strain>
    </source>
</reference>
<protein>
    <submittedName>
        <fullName evidence="1">Uncharacterized protein</fullName>
    </submittedName>
</protein>
<evidence type="ECO:0000313" key="1">
    <source>
        <dbReference type="EMBL" id="KAL2062549.1"/>
    </source>
</evidence>
<evidence type="ECO:0000313" key="2">
    <source>
        <dbReference type="Proteomes" id="UP001595075"/>
    </source>
</evidence>
<dbReference type="Proteomes" id="UP001595075">
    <property type="component" value="Unassembled WGS sequence"/>
</dbReference>
<name>A0ABR4BY00_9HELO</name>
<sequence length="35" mass="3933">MAAVTPNSTKEDTKTLAREVRILDLKALVKEEEEC</sequence>
<gene>
    <name evidence="1" type="ORF">VTL71DRAFT_6815</name>
</gene>
<proteinExistence type="predicted"/>
<keyword evidence="2" id="KW-1185">Reference proteome</keyword>
<dbReference type="EMBL" id="JAZHXI010000017">
    <property type="protein sequence ID" value="KAL2062549.1"/>
    <property type="molecule type" value="Genomic_DNA"/>
</dbReference>
<accession>A0ABR4BY00</accession>